<dbReference type="InterPro" id="IPR029010">
    <property type="entry name" value="ThuA-like"/>
</dbReference>
<dbReference type="OrthoDB" id="9812305at2"/>
<evidence type="ECO:0000259" key="1">
    <source>
        <dbReference type="Pfam" id="PF06283"/>
    </source>
</evidence>
<dbReference type="Pfam" id="PF06283">
    <property type="entry name" value="ThuA"/>
    <property type="match status" value="1"/>
</dbReference>
<name>A0A917TW58_9BACI</name>
<reference evidence="2" key="1">
    <citation type="journal article" date="2014" name="Int. J. Syst. Evol. Microbiol.">
        <title>Complete genome sequence of Corynebacterium casei LMG S-19264T (=DSM 44701T), isolated from a smear-ripened cheese.</title>
        <authorList>
            <consortium name="US DOE Joint Genome Institute (JGI-PGF)"/>
            <person name="Walter F."/>
            <person name="Albersmeier A."/>
            <person name="Kalinowski J."/>
            <person name="Ruckert C."/>
        </authorList>
    </citation>
    <scope>NUCLEOTIDE SEQUENCE</scope>
    <source>
        <strain evidence="2">CGMCC 1.6333</strain>
    </source>
</reference>
<proteinExistence type="predicted"/>
<feature type="domain" description="ThuA-like" evidence="1">
    <location>
        <begin position="7"/>
        <end position="138"/>
    </location>
</feature>
<gene>
    <name evidence="2" type="ORF">GCM10011351_27480</name>
</gene>
<dbReference type="InterPro" id="IPR029062">
    <property type="entry name" value="Class_I_gatase-like"/>
</dbReference>
<dbReference type="SUPFAM" id="SSF52317">
    <property type="entry name" value="Class I glutamine amidotransferase-like"/>
    <property type="match status" value="1"/>
</dbReference>
<organism evidence="2 3">
    <name type="scientific">Paraliobacillus quinghaiensis</name>
    <dbReference type="NCBI Taxonomy" id="470815"/>
    <lineage>
        <taxon>Bacteria</taxon>
        <taxon>Bacillati</taxon>
        <taxon>Bacillota</taxon>
        <taxon>Bacilli</taxon>
        <taxon>Bacillales</taxon>
        <taxon>Bacillaceae</taxon>
        <taxon>Paraliobacillus</taxon>
    </lineage>
</organism>
<protein>
    <recommendedName>
        <fullName evidence="1">ThuA-like domain-containing protein</fullName>
    </recommendedName>
</protein>
<keyword evidence="3" id="KW-1185">Reference proteome</keyword>
<dbReference type="RefSeq" id="WP_117156230.1">
    <property type="nucleotide sequence ID" value="NZ_BMLG01000021.1"/>
</dbReference>
<dbReference type="Gene3D" id="3.40.50.880">
    <property type="match status" value="1"/>
</dbReference>
<dbReference type="Proteomes" id="UP000618460">
    <property type="component" value="Unassembled WGS sequence"/>
</dbReference>
<dbReference type="AlphaFoldDB" id="A0A917TW58"/>
<accession>A0A917TW58</accession>
<sequence>MTDGISEQITGYVSNGGSWLAWPSGMASYDNSPLYLNMLKGSFNHHPEQNQVTYKLVDEEIVTLEDPIFTFEDEHYFVTCETKETTIFLESTSDEGKSIAGWYHTFEDGKVLCSAPAHNETGLTHQSTLQLLTQSITWLLEK</sequence>
<evidence type="ECO:0000313" key="2">
    <source>
        <dbReference type="EMBL" id="GGM39836.1"/>
    </source>
</evidence>
<evidence type="ECO:0000313" key="3">
    <source>
        <dbReference type="Proteomes" id="UP000618460"/>
    </source>
</evidence>
<comment type="caution">
    <text evidence="2">The sequence shown here is derived from an EMBL/GenBank/DDBJ whole genome shotgun (WGS) entry which is preliminary data.</text>
</comment>
<reference evidence="2" key="2">
    <citation type="submission" date="2020-09" db="EMBL/GenBank/DDBJ databases">
        <authorList>
            <person name="Sun Q."/>
            <person name="Zhou Y."/>
        </authorList>
    </citation>
    <scope>NUCLEOTIDE SEQUENCE</scope>
    <source>
        <strain evidence="2">CGMCC 1.6333</strain>
    </source>
</reference>
<dbReference type="EMBL" id="BMLG01000021">
    <property type="protein sequence ID" value="GGM39836.1"/>
    <property type="molecule type" value="Genomic_DNA"/>
</dbReference>